<dbReference type="InterPro" id="IPR000305">
    <property type="entry name" value="GIY-YIG_endonuc"/>
</dbReference>
<gene>
    <name evidence="8" type="ORF">Bathy07g01520</name>
</gene>
<evidence type="ECO:0000256" key="1">
    <source>
        <dbReference type="ARBA" id="ARBA00010407"/>
    </source>
</evidence>
<dbReference type="GO" id="GO:0008270">
    <property type="term" value="F:zinc ion binding"/>
    <property type="evidence" value="ECO:0007669"/>
    <property type="project" value="UniProtKB-KW"/>
</dbReference>
<dbReference type="InterPro" id="IPR036875">
    <property type="entry name" value="Znf_CCHC_sf"/>
</dbReference>
<proteinExistence type="inferred from homology"/>
<dbReference type="PROSITE" id="PS50164">
    <property type="entry name" value="GIY_YIG"/>
    <property type="match status" value="1"/>
</dbReference>
<dbReference type="PROSITE" id="PS50158">
    <property type="entry name" value="ZF_CCHC"/>
    <property type="match status" value="1"/>
</dbReference>
<dbReference type="InterPro" id="IPR013087">
    <property type="entry name" value="Znf_C2H2_type"/>
</dbReference>
<sequence length="686" mass="79785">MPLQDSTNTQTRNPGRDVKDVLERRSRDRGEGLSTLTPRVNDSSALDRVLRESARQSPERQLLRRRLDGLGLRENEVDGDGNCQFRAIADQLYGSPDRYAEVRADIVEHLRSNSARYSAFVPESYDAYIEDMGLDGNWGDHLTLIAASNVYGLEIRVYTSYDRNWERVIRPTDDGNIRRVIQLSFYAELHYNSVHPITNEDFFPEEEEAEDFEYTVCDCGDEFESERAFKRHERDCYYCSRDYRAKEQVLEARLKAEEEMMDRIFGTRSCSKCPKSAGPEHCQYCSPENFCCVPEHGNSSSVMTEKVMCPKCSPNNFCRDPKHRNSEDNPAHKSSCRTCSHGYFNNVSNEQVTGREGGRRGNQPMHTRLDIIGKQEEQIMAPRHKKDTDLVTIYILKCKEKKWYVGKTSKYGATKRIVQHFANIGGSNWTRRYKPIKVDDVKKNQTSRDEDKWTKVYMDRYGVENVRGGAYCKLELNEDQKRALDIESAGSNDLCYHCKKKGHFMAQCKEKYEEEEEEEEYEYFCEMCEECGEEFDEVEKFKRHQRTCNPAVNFNPLVSTMNYEPPETRLHIIGQRLCEQCGITDISNKPDSHTRCYKCHSGENDYMLQGGGRRTMHNSSRHNSYGEGRGRGRGGRRVPYTRLCRDCRTDISDRDESHQQCKDCWSRDRSSRGGREGQRRGPYRRR</sequence>
<dbReference type="RefSeq" id="XP_007512248.1">
    <property type="nucleotide sequence ID" value="XM_007512186.1"/>
</dbReference>
<dbReference type="InterPro" id="IPR050704">
    <property type="entry name" value="Peptidase_C85-like"/>
</dbReference>
<keyword evidence="9" id="KW-1185">Reference proteome</keyword>
<dbReference type="SMART" id="SM00343">
    <property type="entry name" value="ZnF_C2HC"/>
    <property type="match status" value="1"/>
</dbReference>
<evidence type="ECO:0000259" key="5">
    <source>
        <dbReference type="PROSITE" id="PS50158"/>
    </source>
</evidence>
<dbReference type="eggNOG" id="KOG2605">
    <property type="taxonomic scope" value="Eukaryota"/>
</dbReference>
<feature type="domain" description="CCHC-type" evidence="5">
    <location>
        <begin position="495"/>
        <end position="510"/>
    </location>
</feature>
<dbReference type="PROSITE" id="PS50157">
    <property type="entry name" value="ZINC_FINGER_C2H2_2"/>
    <property type="match status" value="1"/>
</dbReference>
<keyword evidence="2" id="KW-0862">Zinc</keyword>
<dbReference type="GO" id="GO:0003676">
    <property type="term" value="F:nucleic acid binding"/>
    <property type="evidence" value="ECO:0007669"/>
    <property type="project" value="InterPro"/>
</dbReference>
<dbReference type="AlphaFoldDB" id="K8FEK1"/>
<feature type="domain" description="C2H2-type" evidence="4">
    <location>
        <begin position="523"/>
        <end position="547"/>
    </location>
</feature>
<dbReference type="SUPFAM" id="SSF54001">
    <property type="entry name" value="Cysteine proteinases"/>
    <property type="match status" value="1"/>
</dbReference>
<feature type="region of interest" description="Disordered" evidence="3">
    <location>
        <begin position="1"/>
        <end position="40"/>
    </location>
</feature>
<reference evidence="8 9" key="1">
    <citation type="submission" date="2011-10" db="EMBL/GenBank/DDBJ databases">
        <authorList>
            <person name="Genoscope - CEA"/>
        </authorList>
    </citation>
    <scope>NUCLEOTIDE SEQUENCE [LARGE SCALE GENOMIC DNA]</scope>
    <source>
        <strain evidence="8 9">RCC 1105</strain>
    </source>
</reference>
<dbReference type="OrthoDB" id="415023at2759"/>
<evidence type="ECO:0000256" key="3">
    <source>
        <dbReference type="SAM" id="MobiDB-lite"/>
    </source>
</evidence>
<keyword evidence="2" id="KW-0479">Metal-binding</keyword>
<dbReference type="STRING" id="41875.K8FEK1"/>
<dbReference type="GO" id="GO:0004843">
    <property type="term" value="F:cysteine-type deubiquitinase activity"/>
    <property type="evidence" value="ECO:0007669"/>
    <property type="project" value="TreeGrafter"/>
</dbReference>
<protein>
    <recommendedName>
        <fullName evidence="10">OTU domain-containing protein</fullName>
    </recommendedName>
</protein>
<dbReference type="Gene3D" id="3.40.1440.10">
    <property type="entry name" value="GIY-YIG endonuclease"/>
    <property type="match status" value="1"/>
</dbReference>
<dbReference type="InterPro" id="IPR003323">
    <property type="entry name" value="OTU_dom"/>
</dbReference>
<evidence type="ECO:0000259" key="7">
    <source>
        <dbReference type="PROSITE" id="PS50802"/>
    </source>
</evidence>
<feature type="domain" description="OTU" evidence="7">
    <location>
        <begin position="72"/>
        <end position="197"/>
    </location>
</feature>
<dbReference type="PROSITE" id="PS50802">
    <property type="entry name" value="OTU"/>
    <property type="match status" value="1"/>
</dbReference>
<feature type="region of interest" description="Disordered" evidence="3">
    <location>
        <begin position="610"/>
        <end position="636"/>
    </location>
</feature>
<dbReference type="EMBL" id="FO082272">
    <property type="protein sequence ID" value="CCO66336.1"/>
    <property type="molecule type" value="Genomic_DNA"/>
</dbReference>
<keyword evidence="2" id="KW-0863">Zinc-finger</keyword>
<comment type="similarity">
    <text evidence="1">Belongs to the peptidase C85 family.</text>
</comment>
<dbReference type="PANTHER" id="PTHR12419:SF11">
    <property type="entry name" value="OTU DOMAIN-CONTAINING PROTEIN DDB_G0284757"/>
    <property type="match status" value="1"/>
</dbReference>
<dbReference type="GO" id="GO:0016579">
    <property type="term" value="P:protein deubiquitination"/>
    <property type="evidence" value="ECO:0007669"/>
    <property type="project" value="TreeGrafter"/>
</dbReference>
<dbReference type="Gene3D" id="3.90.70.80">
    <property type="match status" value="1"/>
</dbReference>
<dbReference type="InterPro" id="IPR035901">
    <property type="entry name" value="GIY-YIG_endonuc_sf"/>
</dbReference>
<evidence type="ECO:0000313" key="9">
    <source>
        <dbReference type="Proteomes" id="UP000198341"/>
    </source>
</evidence>
<dbReference type="Pfam" id="PF02338">
    <property type="entry name" value="OTU"/>
    <property type="match status" value="1"/>
</dbReference>
<feature type="compositionally biased region" description="Polar residues" evidence="3">
    <location>
        <begin position="1"/>
        <end position="13"/>
    </location>
</feature>
<dbReference type="KEGG" id="bpg:Bathy07g01520"/>
<dbReference type="Proteomes" id="UP000198341">
    <property type="component" value="Chromosome 7"/>
</dbReference>
<dbReference type="PANTHER" id="PTHR12419">
    <property type="entry name" value="OTU DOMAIN CONTAINING PROTEIN"/>
    <property type="match status" value="1"/>
</dbReference>
<feature type="domain" description="GIY-YIG" evidence="6">
    <location>
        <begin position="389"/>
        <end position="463"/>
    </location>
</feature>
<evidence type="ECO:0000313" key="8">
    <source>
        <dbReference type="EMBL" id="CCO66336.1"/>
    </source>
</evidence>
<dbReference type="InterPro" id="IPR001878">
    <property type="entry name" value="Znf_CCHC"/>
</dbReference>
<feature type="region of interest" description="Disordered" evidence="3">
    <location>
        <begin position="657"/>
        <end position="686"/>
    </location>
</feature>
<dbReference type="InterPro" id="IPR038765">
    <property type="entry name" value="Papain-like_cys_pep_sf"/>
</dbReference>
<accession>K8FEK1</accession>
<evidence type="ECO:0000256" key="2">
    <source>
        <dbReference type="PROSITE-ProRule" id="PRU00042"/>
    </source>
</evidence>
<dbReference type="CDD" id="cd00719">
    <property type="entry name" value="GIY-YIG_SF"/>
    <property type="match status" value="1"/>
</dbReference>
<dbReference type="SUPFAM" id="SSF57756">
    <property type="entry name" value="Retrovirus zinc finger-like domains"/>
    <property type="match status" value="1"/>
</dbReference>
<organism evidence="8 9">
    <name type="scientific">Bathycoccus prasinos</name>
    <dbReference type="NCBI Taxonomy" id="41875"/>
    <lineage>
        <taxon>Eukaryota</taxon>
        <taxon>Viridiplantae</taxon>
        <taxon>Chlorophyta</taxon>
        <taxon>Mamiellophyceae</taxon>
        <taxon>Mamiellales</taxon>
        <taxon>Bathycoccaceae</taxon>
        <taxon>Bathycoccus</taxon>
    </lineage>
</organism>
<evidence type="ECO:0008006" key="10">
    <source>
        <dbReference type="Google" id="ProtNLM"/>
    </source>
</evidence>
<dbReference type="CDD" id="cd22751">
    <property type="entry name" value="OTU_plant_OTU9-like"/>
    <property type="match status" value="1"/>
</dbReference>
<evidence type="ECO:0000259" key="4">
    <source>
        <dbReference type="PROSITE" id="PS50157"/>
    </source>
</evidence>
<evidence type="ECO:0000259" key="6">
    <source>
        <dbReference type="PROSITE" id="PS50164"/>
    </source>
</evidence>
<name>K8FEK1_9CHLO</name>
<feature type="compositionally biased region" description="Basic and acidic residues" evidence="3">
    <location>
        <begin position="657"/>
        <end position="679"/>
    </location>
</feature>
<dbReference type="Gene3D" id="4.10.60.10">
    <property type="entry name" value="Zinc finger, CCHC-type"/>
    <property type="match status" value="1"/>
</dbReference>
<feature type="compositionally biased region" description="Basic and acidic residues" evidence="3">
    <location>
        <begin position="14"/>
        <end position="31"/>
    </location>
</feature>
<dbReference type="GeneID" id="19014642"/>